<accession>A0AC34PWI0</accession>
<name>A0AC34PWI0_9BILA</name>
<evidence type="ECO:0000313" key="1">
    <source>
        <dbReference type="Proteomes" id="UP000887576"/>
    </source>
</evidence>
<reference evidence="2" key="1">
    <citation type="submission" date="2022-11" db="UniProtKB">
        <authorList>
            <consortium name="WormBaseParasite"/>
        </authorList>
    </citation>
    <scope>IDENTIFICATION</scope>
</reference>
<protein>
    <submittedName>
        <fullName evidence="2">Peptidase C1A papain C-terminal domain-containing protein</fullName>
    </submittedName>
</protein>
<sequence length="1309" mass="146421">MSKEGTIGILVDVSGSMTESFQIRVKLEDQDYTKIQSLLKTVFEIFEKEDISHTRKKVFSIAFGLDAFGVETCDLLALISFAVNLRIDIPNGKRNLDEMLKSKKVPYALEFIDKYSTNEDCAILYELAKNPNNGYIVNNLIETLPSACKSGITNTALGLTFGLLKSVEKKETEETVQNAKNRIIDAELKRIKDPKILEIRDAVSILKEGLGNKTANEKLNKRQLDKIIKYIEPYIFGRTPMVEALTQAQSLFNSGCQEKILFLITDGISTDGNPEPFAKSLKDLGVKVIVCLLTAENLNNPRQLYYSPETNWPETTKTMFNLATAVDNSDAIMGVLLERGWNLAIEGQSRLFVQANHPDIISELKGVVSSNDNDAILSIITRASLDKYINSKISTAQAPSQYAGTCYANAIATVLHLAQKRIHAREKVEFEKLREEIIKKYGIDGGFVNVVLDEYCKLLNLQYRKVNEKEAKIAVSKRRPVVATFQLDEYEWSGFRKFFKSNRQGILRKEDLKSSTKSEAAGHAVVLIKVTPDYLLFMNSWGTDWGDNGFFRVKDASVLNLEFYDVFWTLSNLTAGEKAEYENRKNSGKDLIDKVPESVKQLPYTCPEFLPSDNVQVHSFDSNVTITNKVEVNSSQSRIELIEKNFGSAIWSDSSFLIFNPNDEYLNLTAKNVISRFNLKAAQFYLNAQSFQLNESTNRKTDEETQLFVNLANSVNLSLSDATTTTQVEAINGRRANVTANSWSMQIARKLTLSSSITEGTNRKLVITSVSNDYNIIITLDGAQVGLMYGKVRLDIAADYRTLVLLTDRHRVELKTVYSPFDLTLTDNELLIRAPDDNTILRIRPNSSNVDINVGQLSQMTMDSFEGSGVAVQGQSVVSGTEELRLDSKELILNLIGGNKPEDTSIHSSSNFSQLSMRTNLTKASLVAQHHSIQILGGTPHLLLQTGNVSLDITGNDRPLSAVTLLPLFTEPADQFANIGPFGNGTYYPGNGTIMNNSTQRPHYLSTQKPDQSSNMNNFTTANPNRTENSFSTTPGSIVNSTPINVNPFSTQFVGPITPPTLSQNLSENNNPENVETNFPRPETPFPPNRSSDNFIIGQFGTESPTAPIIEDDFPVPPPTIVPGDTTATFLLSTTRPLRMRHALIPEKRQLMEMKLRVQRNAKYENDTLIPELEEKLKVLVSNKLSNHEKGRQKRMLPEFDVKIQEMDQIEPEIVAIKLAVNTNDNLPDLSFMSSDLKTFGEEFLDQKLRKKVQIESIDFYMKLSAIVILLVLLLISVLVTWSCVSRNKKPSRSLKQSKIEDISSRITV</sequence>
<dbReference type="WBParaSite" id="JU765_v2.g10652.t1">
    <property type="protein sequence ID" value="JU765_v2.g10652.t1"/>
    <property type="gene ID" value="JU765_v2.g10652"/>
</dbReference>
<proteinExistence type="predicted"/>
<organism evidence="1 2">
    <name type="scientific">Panagrolaimus sp. JU765</name>
    <dbReference type="NCBI Taxonomy" id="591449"/>
    <lineage>
        <taxon>Eukaryota</taxon>
        <taxon>Metazoa</taxon>
        <taxon>Ecdysozoa</taxon>
        <taxon>Nematoda</taxon>
        <taxon>Chromadorea</taxon>
        <taxon>Rhabditida</taxon>
        <taxon>Tylenchina</taxon>
        <taxon>Panagrolaimomorpha</taxon>
        <taxon>Panagrolaimoidea</taxon>
        <taxon>Panagrolaimidae</taxon>
        <taxon>Panagrolaimus</taxon>
    </lineage>
</organism>
<evidence type="ECO:0000313" key="2">
    <source>
        <dbReference type="WBParaSite" id="JU765_v2.g10652.t1"/>
    </source>
</evidence>
<dbReference type="Proteomes" id="UP000887576">
    <property type="component" value="Unplaced"/>
</dbReference>